<keyword evidence="2" id="KW-0067">ATP-binding</keyword>
<evidence type="ECO:0000256" key="2">
    <source>
        <dbReference type="ARBA" id="ARBA00022840"/>
    </source>
</evidence>
<organism evidence="3 4">
    <name type="scientific">Stylosanthes scabra</name>
    <dbReference type="NCBI Taxonomy" id="79078"/>
    <lineage>
        <taxon>Eukaryota</taxon>
        <taxon>Viridiplantae</taxon>
        <taxon>Streptophyta</taxon>
        <taxon>Embryophyta</taxon>
        <taxon>Tracheophyta</taxon>
        <taxon>Spermatophyta</taxon>
        <taxon>Magnoliopsida</taxon>
        <taxon>eudicotyledons</taxon>
        <taxon>Gunneridae</taxon>
        <taxon>Pentapetalae</taxon>
        <taxon>rosids</taxon>
        <taxon>fabids</taxon>
        <taxon>Fabales</taxon>
        <taxon>Fabaceae</taxon>
        <taxon>Papilionoideae</taxon>
        <taxon>50 kb inversion clade</taxon>
        <taxon>dalbergioids sensu lato</taxon>
        <taxon>Dalbergieae</taxon>
        <taxon>Pterocarpus clade</taxon>
        <taxon>Stylosanthes</taxon>
    </lineage>
</organism>
<dbReference type="PROSITE" id="PS00297">
    <property type="entry name" value="HSP70_1"/>
    <property type="match status" value="1"/>
</dbReference>
<dbReference type="InterPro" id="IPR043129">
    <property type="entry name" value="ATPase_NBD"/>
</dbReference>
<dbReference type="EMBL" id="JASCZI010090626">
    <property type="protein sequence ID" value="MED6143023.1"/>
    <property type="molecule type" value="Genomic_DNA"/>
</dbReference>
<reference evidence="3 4" key="1">
    <citation type="journal article" date="2023" name="Plants (Basel)">
        <title>Bridging the Gap: Combining Genomics and Transcriptomics Approaches to Understand Stylosanthes scabra, an Orphan Legume from the Brazilian Caatinga.</title>
        <authorList>
            <person name="Ferreira-Neto J.R.C."/>
            <person name="da Silva M.D."/>
            <person name="Binneck E."/>
            <person name="de Melo N.F."/>
            <person name="da Silva R.H."/>
            <person name="de Melo A.L.T.M."/>
            <person name="Pandolfi V."/>
            <person name="Bustamante F.O."/>
            <person name="Brasileiro-Vidal A.C."/>
            <person name="Benko-Iseppon A.M."/>
        </authorList>
    </citation>
    <scope>NUCLEOTIDE SEQUENCE [LARGE SCALE GENOMIC DNA]</scope>
    <source>
        <tissue evidence="3">Leaves</tissue>
    </source>
</reference>
<dbReference type="InterPro" id="IPR029047">
    <property type="entry name" value="HSP70_peptide-bd_sf"/>
</dbReference>
<evidence type="ECO:0000313" key="4">
    <source>
        <dbReference type="Proteomes" id="UP001341840"/>
    </source>
</evidence>
<dbReference type="Gene3D" id="2.60.34.10">
    <property type="entry name" value="Substrate Binding Domain Of DNAk, Chain A, domain 1"/>
    <property type="match status" value="1"/>
</dbReference>
<dbReference type="InterPro" id="IPR018181">
    <property type="entry name" value="Heat_shock_70_CS"/>
</dbReference>
<name>A0ABU6T4V7_9FABA</name>
<evidence type="ECO:0000313" key="3">
    <source>
        <dbReference type="EMBL" id="MED6143023.1"/>
    </source>
</evidence>
<dbReference type="SUPFAM" id="SSF100920">
    <property type="entry name" value="Heat shock protein 70kD (HSP70), peptide-binding domain"/>
    <property type="match status" value="1"/>
</dbReference>
<sequence>MPRKFKGLAVGIDLGTTYSCVTVWKDKKSRVEIIHNDQGNRTTPSCVAFTDHQRLIGDAAKHQAAFNPTNTFFVIVITYKGSPEEISSMILTKMREIAEERNIFIFDLGGGSSRIPKVQKLLQKFFDGKELCNSISPDEAVANGAAVQAALLSKGMKNVPDMKTAQFYTDKDNQYSVLEQVYEGERSKASDNNLLGKFTLSGIPPAPRGHPITVCFDIDFNGILCVSAKENTTGNRNQITITDDKGRMSSGEIARLVREAEEYRAEDMKFLEKAEAINALDDYVYKMDKALRDQGILVNSLTIKT</sequence>
<dbReference type="PANTHER" id="PTHR19375">
    <property type="entry name" value="HEAT SHOCK PROTEIN 70KDA"/>
    <property type="match status" value="1"/>
</dbReference>
<comment type="caution">
    <text evidence="3">The sequence shown here is derived from an EMBL/GenBank/DDBJ whole genome shotgun (WGS) entry which is preliminary data.</text>
</comment>
<dbReference type="PRINTS" id="PR00301">
    <property type="entry name" value="HEATSHOCK70"/>
</dbReference>
<evidence type="ECO:0000256" key="1">
    <source>
        <dbReference type="ARBA" id="ARBA00022741"/>
    </source>
</evidence>
<keyword evidence="4" id="KW-1185">Reference proteome</keyword>
<dbReference type="InterPro" id="IPR013126">
    <property type="entry name" value="Hsp_70_fam"/>
</dbReference>
<protein>
    <submittedName>
        <fullName evidence="3">Uncharacterized protein</fullName>
    </submittedName>
</protein>
<accession>A0ABU6T4V7</accession>
<keyword evidence="1" id="KW-0547">Nucleotide-binding</keyword>
<dbReference type="Proteomes" id="UP001341840">
    <property type="component" value="Unassembled WGS sequence"/>
</dbReference>
<dbReference type="SUPFAM" id="SSF53067">
    <property type="entry name" value="Actin-like ATPase domain"/>
    <property type="match status" value="2"/>
</dbReference>
<gene>
    <name evidence="3" type="ORF">PIB30_002845</name>
</gene>
<dbReference type="Gene3D" id="3.30.420.40">
    <property type="match status" value="3"/>
</dbReference>
<dbReference type="Pfam" id="PF00012">
    <property type="entry name" value="HSP70"/>
    <property type="match status" value="2"/>
</dbReference>
<proteinExistence type="predicted"/>